<proteinExistence type="predicted"/>
<comment type="caution">
    <text evidence="1">The sequence shown here is derived from an EMBL/GenBank/DDBJ whole genome shotgun (WGS) entry which is preliminary data.</text>
</comment>
<gene>
    <name evidence="1" type="ORF">NM688_g5953</name>
</gene>
<dbReference type="EMBL" id="JANHOG010001157">
    <property type="protein sequence ID" value="KAJ3542620.1"/>
    <property type="molecule type" value="Genomic_DNA"/>
</dbReference>
<reference evidence="1" key="1">
    <citation type="submission" date="2022-07" db="EMBL/GenBank/DDBJ databases">
        <title>Genome Sequence of Phlebia brevispora.</title>
        <authorList>
            <person name="Buettner E."/>
        </authorList>
    </citation>
    <scope>NUCLEOTIDE SEQUENCE</scope>
    <source>
        <strain evidence="1">MPL23</strain>
    </source>
</reference>
<evidence type="ECO:0000313" key="2">
    <source>
        <dbReference type="Proteomes" id="UP001148662"/>
    </source>
</evidence>
<protein>
    <submittedName>
        <fullName evidence="1">Uncharacterized protein</fullName>
    </submittedName>
</protein>
<keyword evidence="2" id="KW-1185">Reference proteome</keyword>
<sequence length="346" mass="37935">MNTNRPRESVISLFDPLNTPPDTPTREVHTPDSASDKENDAPSHHPGQLTSFFNRIYTNPKMVKAPRGKLIDFEESGELAAVEQHDATGNASGDVAGQQQHASDGATEGLWQISNWRRYPQRMFESRPRSWRSQPSAHPPPSSPSSWSDVSSLLAHACTSAAPAGAPLADVINAINLGSLDINAEAKEHATASSEETLVANCPDITVVPPESEPSSPNPSMPVDNYVSPFLSPVAPPPVFSPPIRRQHVSTSPNDPRRISVDLHSSFSIQLQSPEMSFDLLNDKISFLSQGQDSFWTAADEDDTMDLAKEEFKMKMIAERYESIKEEDEIEPVPDEKLQCISPSSK</sequence>
<dbReference type="Proteomes" id="UP001148662">
    <property type="component" value="Unassembled WGS sequence"/>
</dbReference>
<accession>A0ACC1SML0</accession>
<evidence type="ECO:0000313" key="1">
    <source>
        <dbReference type="EMBL" id="KAJ3542620.1"/>
    </source>
</evidence>
<name>A0ACC1SML0_9APHY</name>
<organism evidence="1 2">
    <name type="scientific">Phlebia brevispora</name>
    <dbReference type="NCBI Taxonomy" id="194682"/>
    <lineage>
        <taxon>Eukaryota</taxon>
        <taxon>Fungi</taxon>
        <taxon>Dikarya</taxon>
        <taxon>Basidiomycota</taxon>
        <taxon>Agaricomycotina</taxon>
        <taxon>Agaricomycetes</taxon>
        <taxon>Polyporales</taxon>
        <taxon>Meruliaceae</taxon>
        <taxon>Phlebia</taxon>
    </lineage>
</organism>